<dbReference type="InterPro" id="IPR004158">
    <property type="entry name" value="DUF247_pln"/>
</dbReference>
<dbReference type="AlphaFoldDB" id="A0AA88AJI6"/>
<sequence length="722" mass="83161">MDNGYYNAPNDIENQQTPLVNSMRRELDNLPPLPSNCCIYRVPKRLRMVNEKAYTPQVVSIGPLHHGKESLKPMEEHKKRFLKYYLTRTKASLEHFVRIVKQKEVELRNCYAEPIRFTSDEFVKIILVDAAFIIEVFLRNSEARQNDHDRIFNKPWMLQDIWSDLRVLENQLPFFILEDLFNSKRISCTSDEAENISMLKLSHKFFKKLIPEDNLERIPSSQVKHFVGFLRDLYLPLQPRSRAGGKLKTLTIPTMTELHRAGVKFKVGSSKNLFDIRFSNGVLEIPKLTISDETELTIRNFLAFEQCYCPDGYINDYVVIMDRLVDTPKDVDLLVEYGIVENMLGDSKEGSQLINKLADGVTLDSDDFYFATLSEDLHVYNKTSWHKWKANLRQNYFDTPWAIVSVIAAVLLIILTVIQAKKKLSYLFLMASLCGFVIRRDVHVCFVNDSGEQEASLSTNFSQPFFILEDLLVTVASGDSRRLSITELSVKFFMGLLDFDEDFASLENIYTPKVLHFVDFLRRFYLPLYQNPRARGRLKTLTIPSMLELIRSGIRIKLGSGINLFDISFSNGVLEISKVMMSFVTEVTTRNMLAFEQRRCRETYINNYVVFMNRLVSTPKDVDLLVKHGIVESKLGGSVEVSTFMNKLADGVIMNRHDFFFAAICEELNAHCRTPWNTWKANLKQNYFNTPWAIVSVIAAFLLIILTIKQAICSILSLTTGN</sequence>
<evidence type="ECO:0000256" key="1">
    <source>
        <dbReference type="SAM" id="Phobius"/>
    </source>
</evidence>
<keyword evidence="1" id="KW-1133">Transmembrane helix</keyword>
<feature type="transmembrane region" description="Helical" evidence="1">
    <location>
        <begin position="401"/>
        <end position="420"/>
    </location>
</feature>
<gene>
    <name evidence="2" type="ORF">TIFTF001_014347</name>
</gene>
<keyword evidence="3" id="KW-1185">Reference proteome</keyword>
<feature type="transmembrane region" description="Helical" evidence="1">
    <location>
        <begin position="692"/>
        <end position="718"/>
    </location>
</feature>
<keyword evidence="1" id="KW-0472">Membrane</keyword>
<evidence type="ECO:0000313" key="2">
    <source>
        <dbReference type="EMBL" id="GMN45166.1"/>
    </source>
</evidence>
<proteinExistence type="predicted"/>
<dbReference type="Pfam" id="PF03140">
    <property type="entry name" value="DUF247"/>
    <property type="match status" value="2"/>
</dbReference>
<name>A0AA88AJI6_FICCA</name>
<reference evidence="2" key="1">
    <citation type="submission" date="2023-07" db="EMBL/GenBank/DDBJ databases">
        <title>draft genome sequence of fig (Ficus carica).</title>
        <authorList>
            <person name="Takahashi T."/>
            <person name="Nishimura K."/>
        </authorList>
    </citation>
    <scope>NUCLEOTIDE SEQUENCE</scope>
</reference>
<evidence type="ECO:0000313" key="3">
    <source>
        <dbReference type="Proteomes" id="UP001187192"/>
    </source>
</evidence>
<dbReference type="PANTHER" id="PTHR31170:SF17">
    <property type="match status" value="1"/>
</dbReference>
<dbReference type="EMBL" id="BTGU01000020">
    <property type="protein sequence ID" value="GMN45166.1"/>
    <property type="molecule type" value="Genomic_DNA"/>
</dbReference>
<comment type="caution">
    <text evidence="2">The sequence shown here is derived from an EMBL/GenBank/DDBJ whole genome shotgun (WGS) entry which is preliminary data.</text>
</comment>
<keyword evidence="1" id="KW-0812">Transmembrane</keyword>
<accession>A0AA88AJI6</accession>
<dbReference type="PANTHER" id="PTHR31170">
    <property type="entry name" value="BNAC04G53230D PROTEIN"/>
    <property type="match status" value="1"/>
</dbReference>
<organism evidence="2 3">
    <name type="scientific">Ficus carica</name>
    <name type="common">Common fig</name>
    <dbReference type="NCBI Taxonomy" id="3494"/>
    <lineage>
        <taxon>Eukaryota</taxon>
        <taxon>Viridiplantae</taxon>
        <taxon>Streptophyta</taxon>
        <taxon>Embryophyta</taxon>
        <taxon>Tracheophyta</taxon>
        <taxon>Spermatophyta</taxon>
        <taxon>Magnoliopsida</taxon>
        <taxon>eudicotyledons</taxon>
        <taxon>Gunneridae</taxon>
        <taxon>Pentapetalae</taxon>
        <taxon>rosids</taxon>
        <taxon>fabids</taxon>
        <taxon>Rosales</taxon>
        <taxon>Moraceae</taxon>
        <taxon>Ficeae</taxon>
        <taxon>Ficus</taxon>
    </lineage>
</organism>
<protein>
    <submittedName>
        <fullName evidence="2">Uncharacterized protein</fullName>
    </submittedName>
</protein>
<dbReference type="Proteomes" id="UP001187192">
    <property type="component" value="Unassembled WGS sequence"/>
</dbReference>